<organism evidence="1 2">
    <name type="scientific">Chlorella ohadii</name>
    <dbReference type="NCBI Taxonomy" id="2649997"/>
    <lineage>
        <taxon>Eukaryota</taxon>
        <taxon>Viridiplantae</taxon>
        <taxon>Chlorophyta</taxon>
        <taxon>core chlorophytes</taxon>
        <taxon>Trebouxiophyceae</taxon>
        <taxon>Chlorellales</taxon>
        <taxon>Chlorellaceae</taxon>
        <taxon>Chlorella clade</taxon>
        <taxon>Chlorella</taxon>
    </lineage>
</organism>
<dbReference type="EMBL" id="JADXDR010000150">
    <property type="protein sequence ID" value="KAI7837516.1"/>
    <property type="molecule type" value="Genomic_DNA"/>
</dbReference>
<dbReference type="Proteomes" id="UP001205105">
    <property type="component" value="Unassembled WGS sequence"/>
</dbReference>
<protein>
    <submittedName>
        <fullName evidence="1">Uncharacterized protein</fullName>
    </submittedName>
</protein>
<evidence type="ECO:0000313" key="1">
    <source>
        <dbReference type="EMBL" id="KAI7837516.1"/>
    </source>
</evidence>
<name>A0AAD5GYL2_9CHLO</name>
<evidence type="ECO:0000313" key="2">
    <source>
        <dbReference type="Proteomes" id="UP001205105"/>
    </source>
</evidence>
<reference evidence="1" key="1">
    <citation type="submission" date="2020-11" db="EMBL/GenBank/DDBJ databases">
        <title>Chlorella ohadii genome sequencing and assembly.</title>
        <authorList>
            <person name="Murik O."/>
            <person name="Treves H."/>
            <person name="Kedem I."/>
            <person name="Shotland Y."/>
            <person name="Kaplan A."/>
        </authorList>
    </citation>
    <scope>NUCLEOTIDE SEQUENCE</scope>
    <source>
        <strain evidence="1">1</strain>
    </source>
</reference>
<proteinExistence type="predicted"/>
<comment type="caution">
    <text evidence="1">The sequence shown here is derived from an EMBL/GenBank/DDBJ whole genome shotgun (WGS) entry which is preliminary data.</text>
</comment>
<dbReference type="AlphaFoldDB" id="A0AAD5GYL2"/>
<gene>
    <name evidence="1" type="ORF">COHA_008652</name>
</gene>
<keyword evidence="2" id="KW-1185">Reference proteome</keyword>
<accession>A0AAD5GYL2</accession>
<sequence length="187" mass="20705">MMLWWWTYFITGTDLRVKDIKVDARGISAELETKASDLGDAMPYIVHDGDTILHGMVNTKRFMADWQLLQQEASKKGRFANVAQAAAAQCFRELNQTAYPDAAPVVDVLDARIKGNKAIFTVLFVSDPEMVPENVCHERQIDPAKYHYHLPSSCASVATTLEWVQAILDAGESNADALGAFALTVKT</sequence>